<evidence type="ECO:0000313" key="2">
    <source>
        <dbReference type="EMBL" id="TWH90987.1"/>
    </source>
</evidence>
<dbReference type="Gene3D" id="3.40.190.290">
    <property type="match status" value="1"/>
</dbReference>
<feature type="domain" description="LysR substrate-binding" evidence="1">
    <location>
        <begin position="23"/>
        <end position="97"/>
    </location>
</feature>
<dbReference type="Pfam" id="PF03466">
    <property type="entry name" value="LysR_substrate"/>
    <property type="match status" value="1"/>
</dbReference>
<accession>A0A562K6E8</accession>
<reference evidence="2 3" key="1">
    <citation type="journal article" date="2015" name="Stand. Genomic Sci.">
        <title>Genomic Encyclopedia of Bacterial and Archaeal Type Strains, Phase III: the genomes of soil and plant-associated and newly described type strains.</title>
        <authorList>
            <person name="Whitman W.B."/>
            <person name="Woyke T."/>
            <person name="Klenk H.P."/>
            <person name="Zhou Y."/>
            <person name="Lilburn T.G."/>
            <person name="Beck B.J."/>
            <person name="De Vos P."/>
            <person name="Vandamme P."/>
            <person name="Eisen J.A."/>
            <person name="Garrity G."/>
            <person name="Hugenholtz P."/>
            <person name="Kyrpides N.C."/>
        </authorList>
    </citation>
    <scope>NUCLEOTIDE SEQUENCE [LARGE SCALE GENOMIC DNA]</scope>
    <source>
        <strain evidence="2 3">CGMCC 1.10115</strain>
    </source>
</reference>
<proteinExistence type="predicted"/>
<gene>
    <name evidence="2" type="ORF">IQ19_00437</name>
</gene>
<dbReference type="Proteomes" id="UP000318667">
    <property type="component" value="Unassembled WGS sequence"/>
</dbReference>
<sequence length="112" mass="13030">MPGLYPKIGSWLQKETAAWFGFQTMELWSIEAIKKIVMTGLGFCALPYITVKEDVESGKLKILPHSEKFEPIYSHMLIKKKKWLSPAVKAFVELVLKSISEWIKEWLFKIKK</sequence>
<protein>
    <submittedName>
        <fullName evidence="2">LysR substrate binding domain-containing protein</fullName>
    </submittedName>
</protein>
<evidence type="ECO:0000313" key="3">
    <source>
        <dbReference type="Proteomes" id="UP000318667"/>
    </source>
</evidence>
<comment type="caution">
    <text evidence="2">The sequence shown here is derived from an EMBL/GenBank/DDBJ whole genome shotgun (WGS) entry which is preliminary data.</text>
</comment>
<organism evidence="2 3">
    <name type="scientific">Cytobacillus oceanisediminis</name>
    <dbReference type="NCBI Taxonomy" id="665099"/>
    <lineage>
        <taxon>Bacteria</taxon>
        <taxon>Bacillati</taxon>
        <taxon>Bacillota</taxon>
        <taxon>Bacilli</taxon>
        <taxon>Bacillales</taxon>
        <taxon>Bacillaceae</taxon>
        <taxon>Cytobacillus</taxon>
    </lineage>
</organism>
<dbReference type="SUPFAM" id="SSF53850">
    <property type="entry name" value="Periplasmic binding protein-like II"/>
    <property type="match status" value="1"/>
</dbReference>
<keyword evidence="3" id="KW-1185">Reference proteome</keyword>
<dbReference type="EMBL" id="VLKI01000001">
    <property type="protein sequence ID" value="TWH90987.1"/>
    <property type="molecule type" value="Genomic_DNA"/>
</dbReference>
<evidence type="ECO:0000259" key="1">
    <source>
        <dbReference type="Pfam" id="PF03466"/>
    </source>
</evidence>
<name>A0A562K6E8_9BACI</name>
<dbReference type="AlphaFoldDB" id="A0A562K6E8"/>
<dbReference type="InterPro" id="IPR005119">
    <property type="entry name" value="LysR_subst-bd"/>
</dbReference>